<reference evidence="1" key="1">
    <citation type="submission" date="2014-11" db="EMBL/GenBank/DDBJ databases">
        <authorList>
            <person name="Amaro Gonzalez C."/>
        </authorList>
    </citation>
    <scope>NUCLEOTIDE SEQUENCE</scope>
</reference>
<protein>
    <submittedName>
        <fullName evidence="1">Uncharacterized protein</fullName>
    </submittedName>
</protein>
<dbReference type="EMBL" id="GBXM01058082">
    <property type="protein sequence ID" value="JAH50495.1"/>
    <property type="molecule type" value="Transcribed_RNA"/>
</dbReference>
<accession>A0A0E9TC71</accession>
<reference evidence="1" key="2">
    <citation type="journal article" date="2015" name="Fish Shellfish Immunol.">
        <title>Early steps in the European eel (Anguilla anguilla)-Vibrio vulnificus interaction in the gills: Role of the RtxA13 toxin.</title>
        <authorList>
            <person name="Callol A."/>
            <person name="Pajuelo D."/>
            <person name="Ebbesson L."/>
            <person name="Teles M."/>
            <person name="MacKenzie S."/>
            <person name="Amaro C."/>
        </authorList>
    </citation>
    <scope>NUCLEOTIDE SEQUENCE</scope>
</reference>
<organism evidence="1">
    <name type="scientific">Anguilla anguilla</name>
    <name type="common">European freshwater eel</name>
    <name type="synonym">Muraena anguilla</name>
    <dbReference type="NCBI Taxonomy" id="7936"/>
    <lineage>
        <taxon>Eukaryota</taxon>
        <taxon>Metazoa</taxon>
        <taxon>Chordata</taxon>
        <taxon>Craniata</taxon>
        <taxon>Vertebrata</taxon>
        <taxon>Euteleostomi</taxon>
        <taxon>Actinopterygii</taxon>
        <taxon>Neopterygii</taxon>
        <taxon>Teleostei</taxon>
        <taxon>Anguilliformes</taxon>
        <taxon>Anguillidae</taxon>
        <taxon>Anguilla</taxon>
    </lineage>
</organism>
<sequence length="27" mass="3107">MKIQGHNRICFGIVLAIYIIFECHCIA</sequence>
<dbReference type="AlphaFoldDB" id="A0A0E9TC71"/>
<proteinExistence type="predicted"/>
<evidence type="ECO:0000313" key="1">
    <source>
        <dbReference type="EMBL" id="JAH50495.1"/>
    </source>
</evidence>
<name>A0A0E9TC71_ANGAN</name>